<feature type="transmembrane region" description="Helical" evidence="4">
    <location>
        <begin position="784"/>
        <end position="801"/>
    </location>
</feature>
<dbReference type="EMBL" id="BAABLO010000012">
    <property type="protein sequence ID" value="GAA4730193.1"/>
    <property type="molecule type" value="Genomic_DNA"/>
</dbReference>
<feature type="transmembrane region" description="Helical" evidence="4">
    <location>
        <begin position="700"/>
        <end position="721"/>
    </location>
</feature>
<name>A0ABP8YIU3_9MICO</name>
<accession>A0ABP8YIU3</accession>
<evidence type="ECO:0000256" key="3">
    <source>
        <dbReference type="SAM" id="MobiDB-lite"/>
    </source>
</evidence>
<feature type="domain" description="Carrier" evidence="5">
    <location>
        <begin position="515"/>
        <end position="590"/>
    </location>
</feature>
<dbReference type="InterPro" id="IPR020845">
    <property type="entry name" value="AMP-binding_CS"/>
</dbReference>
<evidence type="ECO:0000256" key="2">
    <source>
        <dbReference type="ARBA" id="ARBA00022598"/>
    </source>
</evidence>
<comment type="caution">
    <text evidence="6">The sequence shown here is derived from an EMBL/GenBank/DDBJ whole genome shotgun (WGS) entry which is preliminary data.</text>
</comment>
<dbReference type="PANTHER" id="PTHR43201:SF5">
    <property type="entry name" value="MEDIUM-CHAIN ACYL-COA LIGASE ACSF2, MITOCHONDRIAL"/>
    <property type="match status" value="1"/>
</dbReference>
<dbReference type="Gene3D" id="3.40.50.12780">
    <property type="entry name" value="N-terminal domain of ligase-like"/>
    <property type="match status" value="1"/>
</dbReference>
<evidence type="ECO:0000256" key="4">
    <source>
        <dbReference type="SAM" id="Phobius"/>
    </source>
</evidence>
<dbReference type="InterPro" id="IPR036736">
    <property type="entry name" value="ACP-like_sf"/>
</dbReference>
<feature type="transmembrane region" description="Helical" evidence="4">
    <location>
        <begin position="658"/>
        <end position="680"/>
    </location>
</feature>
<dbReference type="PANTHER" id="PTHR43201">
    <property type="entry name" value="ACYL-COA SYNTHETASE"/>
    <property type="match status" value="1"/>
</dbReference>
<dbReference type="SUPFAM" id="SSF56801">
    <property type="entry name" value="Acetyl-CoA synthetase-like"/>
    <property type="match status" value="1"/>
</dbReference>
<evidence type="ECO:0000313" key="6">
    <source>
        <dbReference type="EMBL" id="GAA4730193.1"/>
    </source>
</evidence>
<keyword evidence="4" id="KW-0812">Transmembrane</keyword>
<keyword evidence="2" id="KW-0436">Ligase</keyword>
<evidence type="ECO:0000259" key="5">
    <source>
        <dbReference type="PROSITE" id="PS50075"/>
    </source>
</evidence>
<sequence length="902" mass="95760">MVLPPPAPATRPTPPLLAPDGSVREGSAPHGPVSPTFAPLTARPAHAVPGFVASLRSRGQAPAVHTATRSLTYAALADLVDEAAVTLGAGRRLVLLACDNTLDTLVTYLGALAGGHVPLLAPGDRLHHLDALVAAYDPDVVAGRGDEGWRVVTRHEDRTRGEGPHDLHPDLALLLPTSGSTGSPKLVRLSHTNLDSNATAIAEALGIRPDDRAVTSLPLHYCYGLSVLHSHLAAGASVVLTDLSVVDPCFWELADRAGVTTLAGVPHTFELLDRSGFADRHHPTLRAVTAAGGRLDPGTASRYAELGARRGFDLHVMYGQTEATARMAVLPPELAATRPGTVGRAVPGGTFRVDPLGELDCGLGELVYSGPNVMLGYATTPADLARGRDVHELRTGDLGRITADGLVEVVGRRSRFAKVVGLRIDLDHVERDLADEGHDAHCVDLGDAIGVVLPEPGTGPAATEVLRRRHGIPVGAVVALDGQSAPRLSTGKPDYPGMAELLGAHREEQDHATEPPSGDRLEAVVALYRELLDTPRAGAGTSFVDLGGDSLSYVEVSLRLERVLGTLPAGWHLLAPAELVAAADRAPTRSGSRLHRVETSVVVRAVAVLLILANHTHLSFVPGGAHTLLALAGYNLARFQLTDRPRAARARGIARSALRIWAPSAAWIGVVALVAGTYDWRNVLLLNQVLGDWARWSPHWHYWFIEALAALLLGTALLVAVPAVDRFERRHRLALPLALVAVGLLTRYDVVVPDAGPYRGANAYVLIWLFATGWAAARANTWPQRLLVSAIPVLTVPGFWPTMPTRAATVCLGLLVLIWVPTVALPAWLGRAASLVAGASLFVYLTHFVVYPHLMAYSSVLAMAASVAVGVAYWQLWLRVEAAAGRAAHRAARVARLLRRAT</sequence>
<feature type="transmembrane region" description="Helical" evidence="4">
    <location>
        <begin position="733"/>
        <end position="752"/>
    </location>
</feature>
<dbReference type="Pfam" id="PF00501">
    <property type="entry name" value="AMP-binding"/>
    <property type="match status" value="1"/>
</dbReference>
<keyword evidence="4" id="KW-0472">Membrane</keyword>
<feature type="transmembrane region" description="Helical" evidence="4">
    <location>
        <begin position="832"/>
        <end position="850"/>
    </location>
</feature>
<dbReference type="PROSITE" id="PS50075">
    <property type="entry name" value="CARRIER"/>
    <property type="match status" value="1"/>
</dbReference>
<evidence type="ECO:0000313" key="7">
    <source>
        <dbReference type="Proteomes" id="UP001500556"/>
    </source>
</evidence>
<feature type="transmembrane region" description="Helical" evidence="4">
    <location>
        <begin position="758"/>
        <end position="777"/>
    </location>
</feature>
<protein>
    <submittedName>
        <fullName evidence="6">AMP-binding protein</fullName>
    </submittedName>
</protein>
<feature type="compositionally biased region" description="Pro residues" evidence="3">
    <location>
        <begin position="1"/>
        <end position="17"/>
    </location>
</feature>
<dbReference type="Gene3D" id="3.40.50.1820">
    <property type="entry name" value="alpha/beta hydrolase"/>
    <property type="match status" value="1"/>
</dbReference>
<dbReference type="InterPro" id="IPR029058">
    <property type="entry name" value="AB_hydrolase_fold"/>
</dbReference>
<dbReference type="InterPro" id="IPR002656">
    <property type="entry name" value="Acyl_transf_3_dom"/>
</dbReference>
<keyword evidence="4" id="KW-1133">Transmembrane helix</keyword>
<dbReference type="InterPro" id="IPR009081">
    <property type="entry name" value="PP-bd_ACP"/>
</dbReference>
<dbReference type="InterPro" id="IPR042099">
    <property type="entry name" value="ANL_N_sf"/>
</dbReference>
<feature type="transmembrane region" description="Helical" evidence="4">
    <location>
        <begin position="856"/>
        <end position="876"/>
    </location>
</feature>
<keyword evidence="7" id="KW-1185">Reference proteome</keyword>
<dbReference type="Pfam" id="PF01757">
    <property type="entry name" value="Acyl_transf_3"/>
    <property type="match status" value="1"/>
</dbReference>
<dbReference type="SUPFAM" id="SSF47336">
    <property type="entry name" value="ACP-like"/>
    <property type="match status" value="1"/>
</dbReference>
<dbReference type="PROSITE" id="PS00455">
    <property type="entry name" value="AMP_BINDING"/>
    <property type="match status" value="1"/>
</dbReference>
<comment type="similarity">
    <text evidence="1">Belongs to the ATP-dependent AMP-binding enzyme family.</text>
</comment>
<proteinExistence type="inferred from homology"/>
<organism evidence="6 7">
    <name type="scientific">Pedococcus ginsenosidimutans</name>
    <dbReference type="NCBI Taxonomy" id="490570"/>
    <lineage>
        <taxon>Bacteria</taxon>
        <taxon>Bacillati</taxon>
        <taxon>Actinomycetota</taxon>
        <taxon>Actinomycetes</taxon>
        <taxon>Micrococcales</taxon>
        <taxon>Intrasporangiaceae</taxon>
        <taxon>Pedococcus</taxon>
    </lineage>
</organism>
<evidence type="ECO:0000256" key="1">
    <source>
        <dbReference type="ARBA" id="ARBA00006432"/>
    </source>
</evidence>
<feature type="transmembrane region" description="Helical" evidence="4">
    <location>
        <begin position="807"/>
        <end position="825"/>
    </location>
</feature>
<reference evidence="7" key="1">
    <citation type="journal article" date="2019" name="Int. J. Syst. Evol. Microbiol.">
        <title>The Global Catalogue of Microorganisms (GCM) 10K type strain sequencing project: providing services to taxonomists for standard genome sequencing and annotation.</title>
        <authorList>
            <consortium name="The Broad Institute Genomics Platform"/>
            <consortium name="The Broad Institute Genome Sequencing Center for Infectious Disease"/>
            <person name="Wu L."/>
            <person name="Ma J."/>
        </authorList>
    </citation>
    <scope>NUCLEOTIDE SEQUENCE [LARGE SCALE GENOMIC DNA]</scope>
    <source>
        <strain evidence="7">JCM 18961</strain>
    </source>
</reference>
<gene>
    <name evidence="6" type="ORF">GCM10025782_31540</name>
</gene>
<feature type="region of interest" description="Disordered" evidence="3">
    <location>
        <begin position="1"/>
        <end position="33"/>
    </location>
</feature>
<dbReference type="Proteomes" id="UP001500556">
    <property type="component" value="Unassembled WGS sequence"/>
</dbReference>
<dbReference type="Pfam" id="PF00550">
    <property type="entry name" value="PP-binding"/>
    <property type="match status" value="1"/>
</dbReference>
<feature type="transmembrane region" description="Helical" evidence="4">
    <location>
        <begin position="618"/>
        <end position="637"/>
    </location>
</feature>
<dbReference type="InterPro" id="IPR000873">
    <property type="entry name" value="AMP-dep_synth/lig_dom"/>
</dbReference>